<evidence type="ECO:0000256" key="3">
    <source>
        <dbReference type="ARBA" id="ARBA00022741"/>
    </source>
</evidence>
<dbReference type="GO" id="GO:0005634">
    <property type="term" value="C:nucleus"/>
    <property type="evidence" value="ECO:0007669"/>
    <property type="project" value="TreeGrafter"/>
</dbReference>
<dbReference type="PANTHER" id="PTHR45646">
    <property type="entry name" value="SERINE/THREONINE-PROTEIN KINASE DOA-RELATED"/>
    <property type="match status" value="1"/>
</dbReference>
<dbReference type="Pfam" id="PF00069">
    <property type="entry name" value="Pkinase"/>
    <property type="match status" value="1"/>
</dbReference>
<dbReference type="SMART" id="SM00220">
    <property type="entry name" value="S_TKc"/>
    <property type="match status" value="1"/>
</dbReference>
<protein>
    <submittedName>
        <fullName evidence="8">Putative serine/threonine-protein kinase SRPK3</fullName>
    </submittedName>
</protein>
<name>A0A066XLT1_COLSU</name>
<keyword evidence="3" id="KW-0547">Nucleotide-binding</keyword>
<evidence type="ECO:0000256" key="6">
    <source>
        <dbReference type="SAM" id="MobiDB-lite"/>
    </source>
</evidence>
<feature type="region of interest" description="Disordered" evidence="6">
    <location>
        <begin position="1"/>
        <end position="20"/>
    </location>
</feature>
<evidence type="ECO:0000256" key="2">
    <source>
        <dbReference type="ARBA" id="ARBA00022679"/>
    </source>
</evidence>
<dbReference type="PROSITE" id="PS50011">
    <property type="entry name" value="PROTEIN_KINASE_DOM"/>
    <property type="match status" value="1"/>
</dbReference>
<dbReference type="OrthoDB" id="5979581at2759"/>
<dbReference type="HOGENOM" id="CLU_000288_81_13_1"/>
<sequence length="327" mass="36285">MGPSVANVLDAPDEEYDPINPPVPRFAKDKSKRILGNVLSGLQFLHKNGVVHGDLQAGNILFALHDLSGVGLDQLKQNEATSRIDHLHRIDGKADKWAPKYLVVSQPLSEYIAPDSDSATKLSDLGGAFYVDDPPAKVVTPISLRAPEVLLDEPWGTGIDIWSFGCLLFEFITGIPLFQLPPFGFSDEALKDKHLIQMSEIIQPLPENLVAKWPSASKYFGPEGERLNVRPGGFEKRFLIAKRDKQDGTEQDTHGTEEDGGSRFRTGEQPPVQPCDSLEKLIRDNKPSDVDEAEEEIILSLLRSIFQYDPAKRPSAADLLEHAWFKN</sequence>
<dbReference type="GO" id="GO:0043484">
    <property type="term" value="P:regulation of RNA splicing"/>
    <property type="evidence" value="ECO:0007669"/>
    <property type="project" value="TreeGrafter"/>
</dbReference>
<dbReference type="eggNOG" id="KOG0671">
    <property type="taxonomic scope" value="Eukaryota"/>
</dbReference>
<feature type="compositionally biased region" description="Basic and acidic residues" evidence="6">
    <location>
        <begin position="277"/>
        <end position="289"/>
    </location>
</feature>
<keyword evidence="1" id="KW-0723">Serine/threonine-protein kinase</keyword>
<gene>
    <name evidence="8" type="ORF">CSUB01_11100</name>
</gene>
<reference evidence="9" key="1">
    <citation type="journal article" date="2014" name="Genome Announc.">
        <title>Draft genome sequence of Colletotrichum sublineola, a destructive pathogen of cultivated sorghum.</title>
        <authorList>
            <person name="Baroncelli R."/>
            <person name="Sanz-Martin J.M."/>
            <person name="Rech G.E."/>
            <person name="Sukno S.A."/>
            <person name="Thon M.R."/>
        </authorList>
    </citation>
    <scope>NUCLEOTIDE SEQUENCE [LARGE SCALE GENOMIC DNA]</scope>
    <source>
        <strain evidence="9">TX430BB</strain>
    </source>
</reference>
<dbReference type="PANTHER" id="PTHR45646:SF11">
    <property type="entry name" value="SERINE_THREONINE-PROTEIN KINASE DOA"/>
    <property type="match status" value="1"/>
</dbReference>
<evidence type="ECO:0000256" key="1">
    <source>
        <dbReference type="ARBA" id="ARBA00022527"/>
    </source>
</evidence>
<dbReference type="SUPFAM" id="SSF56112">
    <property type="entry name" value="Protein kinase-like (PK-like)"/>
    <property type="match status" value="1"/>
</dbReference>
<dbReference type="OMA" id="QMEGITH"/>
<evidence type="ECO:0000256" key="4">
    <source>
        <dbReference type="ARBA" id="ARBA00022777"/>
    </source>
</evidence>
<dbReference type="EMBL" id="JMSE01000442">
    <property type="protein sequence ID" value="KDN69887.1"/>
    <property type="molecule type" value="Genomic_DNA"/>
</dbReference>
<dbReference type="Proteomes" id="UP000027238">
    <property type="component" value="Unassembled WGS sequence"/>
</dbReference>
<evidence type="ECO:0000259" key="7">
    <source>
        <dbReference type="PROSITE" id="PS50011"/>
    </source>
</evidence>
<dbReference type="AlphaFoldDB" id="A0A066XLT1"/>
<keyword evidence="4 8" id="KW-0418">Kinase</keyword>
<keyword evidence="2" id="KW-0808">Transferase</keyword>
<keyword evidence="9" id="KW-1185">Reference proteome</keyword>
<dbReference type="Gene3D" id="1.10.510.10">
    <property type="entry name" value="Transferase(Phosphotransferase) domain 1"/>
    <property type="match status" value="2"/>
</dbReference>
<feature type="region of interest" description="Disordered" evidence="6">
    <location>
        <begin position="245"/>
        <end position="289"/>
    </location>
</feature>
<organism evidence="8 9">
    <name type="scientific">Colletotrichum sublineola</name>
    <name type="common">Sorghum anthracnose fungus</name>
    <dbReference type="NCBI Taxonomy" id="1173701"/>
    <lineage>
        <taxon>Eukaryota</taxon>
        <taxon>Fungi</taxon>
        <taxon>Dikarya</taxon>
        <taxon>Ascomycota</taxon>
        <taxon>Pezizomycotina</taxon>
        <taxon>Sordariomycetes</taxon>
        <taxon>Hypocreomycetidae</taxon>
        <taxon>Glomerellales</taxon>
        <taxon>Glomerellaceae</taxon>
        <taxon>Colletotrichum</taxon>
        <taxon>Colletotrichum graminicola species complex</taxon>
    </lineage>
</organism>
<dbReference type="InterPro" id="IPR051175">
    <property type="entry name" value="CLK_kinases"/>
</dbReference>
<evidence type="ECO:0000313" key="8">
    <source>
        <dbReference type="EMBL" id="KDN69887.1"/>
    </source>
</evidence>
<dbReference type="GO" id="GO:0004674">
    <property type="term" value="F:protein serine/threonine kinase activity"/>
    <property type="evidence" value="ECO:0007669"/>
    <property type="project" value="UniProtKB-KW"/>
</dbReference>
<evidence type="ECO:0000313" key="9">
    <source>
        <dbReference type="Proteomes" id="UP000027238"/>
    </source>
</evidence>
<dbReference type="InterPro" id="IPR011009">
    <property type="entry name" value="Kinase-like_dom_sf"/>
</dbReference>
<feature type="domain" description="Protein kinase" evidence="7">
    <location>
        <begin position="1"/>
        <end position="325"/>
    </location>
</feature>
<evidence type="ECO:0000256" key="5">
    <source>
        <dbReference type="ARBA" id="ARBA00022840"/>
    </source>
</evidence>
<proteinExistence type="predicted"/>
<accession>A0A066XLT1</accession>
<keyword evidence="5" id="KW-0067">ATP-binding</keyword>
<dbReference type="GO" id="GO:0005524">
    <property type="term" value="F:ATP binding"/>
    <property type="evidence" value="ECO:0007669"/>
    <property type="project" value="UniProtKB-KW"/>
</dbReference>
<dbReference type="InterPro" id="IPR000719">
    <property type="entry name" value="Prot_kinase_dom"/>
</dbReference>
<comment type="caution">
    <text evidence="8">The sequence shown here is derived from an EMBL/GenBank/DDBJ whole genome shotgun (WGS) entry which is preliminary data.</text>
</comment>
<feature type="compositionally biased region" description="Basic and acidic residues" evidence="6">
    <location>
        <begin position="245"/>
        <end position="266"/>
    </location>
</feature>